<proteinExistence type="inferred from homology"/>
<feature type="binding site" evidence="3">
    <location>
        <position position="104"/>
    </location>
    <ligand>
        <name>a divalent metal cation</name>
        <dbReference type="ChEBI" id="CHEBI:60240"/>
    </ligand>
</feature>
<gene>
    <name evidence="4" type="ORF">C1H87_20320</name>
</gene>
<evidence type="ECO:0000313" key="4">
    <source>
        <dbReference type="EMBL" id="AUP80926.1"/>
    </source>
</evidence>
<dbReference type="GO" id="GO:0046872">
    <property type="term" value="F:metal ion binding"/>
    <property type="evidence" value="ECO:0007669"/>
    <property type="project" value="UniProtKB-KW"/>
</dbReference>
<evidence type="ECO:0000256" key="2">
    <source>
        <dbReference type="ARBA" id="ARBA00022723"/>
    </source>
</evidence>
<dbReference type="RefSeq" id="WP_102757569.1">
    <property type="nucleotide sequence ID" value="NZ_CP025791.1"/>
</dbReference>
<feature type="binding site" evidence="3">
    <location>
        <position position="191"/>
    </location>
    <ligand>
        <name>a divalent metal cation</name>
        <dbReference type="ChEBI" id="CHEBI:60240"/>
    </ligand>
</feature>
<dbReference type="SUPFAM" id="SSF109854">
    <property type="entry name" value="DinB/YfiT-like putative metalloenzymes"/>
    <property type="match status" value="1"/>
</dbReference>
<dbReference type="Gene3D" id="1.20.120.450">
    <property type="entry name" value="dinb family like domain"/>
    <property type="match status" value="1"/>
</dbReference>
<dbReference type="Pfam" id="PF05163">
    <property type="entry name" value="DinB"/>
    <property type="match status" value="1"/>
</dbReference>
<evidence type="ECO:0000256" key="3">
    <source>
        <dbReference type="PIRSR" id="PIRSR607837-1"/>
    </source>
</evidence>
<sequence>MKVLITYPTFLIRDVAIHCDQTNVNNKLNQIKNIKYLLILTSVMLLSSFTQPIVAQENDFIKEYLERLEKSKEYLILVAKTMPEDKYEFKATPESMSFAENLMHIGWAMDWHSQSLMGGREARDWNTDTELKVDNKSKKEMIAKINETFDKTIEFIGNFDPNRLKERLDYFGADRTKRQILLLLTDHITHHRGQMLVYLRLNGLKPPRYVLYQ</sequence>
<name>A0A2K9PV24_9FLAO</name>
<evidence type="ECO:0000256" key="1">
    <source>
        <dbReference type="ARBA" id="ARBA00008635"/>
    </source>
</evidence>
<evidence type="ECO:0000313" key="5">
    <source>
        <dbReference type="Proteomes" id="UP000235826"/>
    </source>
</evidence>
<keyword evidence="5" id="KW-1185">Reference proteome</keyword>
<keyword evidence="2 3" id="KW-0479">Metal-binding</keyword>
<dbReference type="OrthoDB" id="119432at2"/>
<protein>
    <submittedName>
        <fullName evidence="4">Damage-inducible protein DinB</fullName>
    </submittedName>
</protein>
<dbReference type="InterPro" id="IPR007837">
    <property type="entry name" value="DinB"/>
</dbReference>
<reference evidence="4 5" key="1">
    <citation type="submission" date="2018-01" db="EMBL/GenBank/DDBJ databases">
        <title>Complete genome sequence of Flavivirga eckloniae ECD14 isolated from seaweed Ecklonia cava.</title>
        <authorList>
            <person name="Lee J.H."/>
            <person name="Baik K.S."/>
            <person name="Seong C.N."/>
        </authorList>
    </citation>
    <scope>NUCLEOTIDE SEQUENCE [LARGE SCALE GENOMIC DNA]</scope>
    <source>
        <strain evidence="4 5">ECD14</strain>
    </source>
</reference>
<feature type="binding site" evidence="3">
    <location>
        <position position="187"/>
    </location>
    <ligand>
        <name>a divalent metal cation</name>
        <dbReference type="ChEBI" id="CHEBI:60240"/>
    </ligand>
</feature>
<accession>A0A2K9PV24</accession>
<dbReference type="KEGG" id="fek:C1H87_20320"/>
<dbReference type="AlphaFoldDB" id="A0A2K9PV24"/>
<dbReference type="EMBL" id="CP025791">
    <property type="protein sequence ID" value="AUP80926.1"/>
    <property type="molecule type" value="Genomic_DNA"/>
</dbReference>
<comment type="similarity">
    <text evidence="1">Belongs to the DinB family.</text>
</comment>
<dbReference type="Proteomes" id="UP000235826">
    <property type="component" value="Chromosome"/>
</dbReference>
<dbReference type="InterPro" id="IPR034660">
    <property type="entry name" value="DinB/YfiT-like"/>
</dbReference>
<organism evidence="4 5">
    <name type="scientific">Flavivirga eckloniae</name>
    <dbReference type="NCBI Taxonomy" id="1803846"/>
    <lineage>
        <taxon>Bacteria</taxon>
        <taxon>Pseudomonadati</taxon>
        <taxon>Bacteroidota</taxon>
        <taxon>Flavobacteriia</taxon>
        <taxon>Flavobacteriales</taxon>
        <taxon>Flavobacteriaceae</taxon>
        <taxon>Flavivirga</taxon>
    </lineage>
</organism>